<reference evidence="5" key="1">
    <citation type="journal article" date="2019" name="Database">
        <title>The radish genome database (RadishGD): an integrated information resource for radish genomics.</title>
        <authorList>
            <person name="Yu H.J."/>
            <person name="Baek S."/>
            <person name="Lee Y.J."/>
            <person name="Cho A."/>
            <person name="Mun J.H."/>
        </authorList>
    </citation>
    <scope>NUCLEOTIDE SEQUENCE [LARGE SCALE GENOMIC DNA]</scope>
    <source>
        <strain evidence="5">cv. WK10039</strain>
    </source>
</reference>
<evidence type="ECO:0000313" key="6">
    <source>
        <dbReference type="RefSeq" id="XP_018465486.2"/>
    </source>
</evidence>
<dbReference type="RefSeq" id="XP_018465486.2">
    <property type="nucleotide sequence ID" value="XM_018609984.2"/>
</dbReference>
<dbReference type="GO" id="GO:0016567">
    <property type="term" value="P:protein ubiquitination"/>
    <property type="evidence" value="ECO:0007669"/>
    <property type="project" value="UniProtKB-UniPathway"/>
</dbReference>
<dbReference type="UniPathway" id="UPA00143"/>
<dbReference type="GeneID" id="108836889"/>
<dbReference type="FunFam" id="1.25.40.420:FF:000008">
    <property type="entry name" value="BTB/POZ domain-containing protein POB1"/>
    <property type="match status" value="1"/>
</dbReference>
<dbReference type="Proteomes" id="UP000504610">
    <property type="component" value="Chromosome 3"/>
</dbReference>
<dbReference type="Pfam" id="PF00651">
    <property type="entry name" value="BTB"/>
    <property type="match status" value="1"/>
</dbReference>
<dbReference type="PANTHER" id="PTHR46336:SF8">
    <property type="entry name" value="BTB DOMAIN-CONTAINING PROTEIN"/>
    <property type="match status" value="1"/>
</dbReference>
<gene>
    <name evidence="6" type="primary">LOC108836889</name>
</gene>
<dbReference type="AlphaFoldDB" id="A0A6J0M1D2"/>
<feature type="domain" description="BTB" evidence="4">
    <location>
        <begin position="73"/>
        <end position="132"/>
    </location>
</feature>
<dbReference type="InterPro" id="IPR000210">
    <property type="entry name" value="BTB/POZ_dom"/>
</dbReference>
<evidence type="ECO:0000256" key="2">
    <source>
        <dbReference type="ARBA" id="ARBA00004906"/>
    </source>
</evidence>
<protein>
    <submittedName>
        <fullName evidence="6">BTB/POZ domain-containing protein At4g01160-like</fullName>
    </submittedName>
</protein>
<name>A0A6J0M1D2_RAPSA</name>
<dbReference type="Pfam" id="PF07707">
    <property type="entry name" value="BACK"/>
    <property type="match status" value="1"/>
</dbReference>
<keyword evidence="3" id="KW-0833">Ubl conjugation pathway</keyword>
<dbReference type="CDD" id="cd18186">
    <property type="entry name" value="BTB_POZ_ZBTB_KLHL-like"/>
    <property type="match status" value="1"/>
</dbReference>
<accession>A0A6J0M1D2</accession>
<dbReference type="Gene3D" id="3.30.710.10">
    <property type="entry name" value="Potassium Channel Kv1.1, Chain A"/>
    <property type="match status" value="1"/>
</dbReference>
<dbReference type="InterPro" id="IPR011333">
    <property type="entry name" value="SKP1/BTB/POZ_sf"/>
</dbReference>
<dbReference type="SMART" id="SM00225">
    <property type="entry name" value="BTB"/>
    <property type="match status" value="1"/>
</dbReference>
<dbReference type="KEGG" id="rsz:108836889"/>
<comment type="pathway">
    <text evidence="2">Protein modification; protein ubiquitination.</text>
</comment>
<organism evidence="5 6">
    <name type="scientific">Raphanus sativus</name>
    <name type="common">Radish</name>
    <name type="synonym">Raphanus raphanistrum var. sativus</name>
    <dbReference type="NCBI Taxonomy" id="3726"/>
    <lineage>
        <taxon>Eukaryota</taxon>
        <taxon>Viridiplantae</taxon>
        <taxon>Streptophyta</taxon>
        <taxon>Embryophyta</taxon>
        <taxon>Tracheophyta</taxon>
        <taxon>Spermatophyta</taxon>
        <taxon>Magnoliopsida</taxon>
        <taxon>eudicotyledons</taxon>
        <taxon>Gunneridae</taxon>
        <taxon>Pentapetalae</taxon>
        <taxon>rosids</taxon>
        <taxon>malvids</taxon>
        <taxon>Brassicales</taxon>
        <taxon>Brassicaceae</taxon>
        <taxon>Brassiceae</taxon>
        <taxon>Raphanus</taxon>
    </lineage>
</organism>
<sequence length="474" mass="54292">MASSEYSYRSFGFAFNNVRFSDRLLRIEITNGGEITNVDSVQDHKRRRTDVNTRAVGGENEKECNPPTPRVTELHINSLVLADKSPFFFKLFSNGMIESEQKHITLRIKAYEEAAVMELLHFMYTNSLSSVTNVRALVRLLMAADKFEVASCMKYCTCLLLTVPMTLPYAFYILRLPWPLLRAGSVKPLINAARHFIFMHYKDITKFPKEEVMALPLVGIITLLMSNRLMIASEDTVYEVVLQWAKANYSVLEERQGILARLARYIRFSYMTCPRLHKILTSDDFKPSVGYKLVLEALLFKSESSLAHRAAIIAGSRDQRFIERAYTYKPIRTMEFEVPHRQCIVYLDLTRRECNALYPSNPIFSQNFHLGGQAFLLLACCNNSQPNGFHSFGLYLRAQVNGSVSMTVDYKFSARWKPTHEFVMRGRGNHKFTGAESVGFRDLFGTSWASFIGEDSPYFINDVLHLRAELSICL</sequence>
<evidence type="ECO:0000256" key="1">
    <source>
        <dbReference type="ARBA" id="ARBA00002668"/>
    </source>
</evidence>
<dbReference type="SUPFAM" id="SSF54695">
    <property type="entry name" value="POZ domain"/>
    <property type="match status" value="1"/>
</dbReference>
<comment type="function">
    <text evidence="1">May act as a substrate-specific adapter of an E3 ubiquitin-protein ligase complex (CUL3-RBX1-BTB) which mediates the ubiquitination and subsequent proteasomal degradation of target proteins.</text>
</comment>
<dbReference type="OrthoDB" id="45365at2759"/>
<evidence type="ECO:0000313" key="5">
    <source>
        <dbReference type="Proteomes" id="UP000504610"/>
    </source>
</evidence>
<evidence type="ECO:0000256" key="3">
    <source>
        <dbReference type="ARBA" id="ARBA00022786"/>
    </source>
</evidence>
<dbReference type="SMART" id="SM00875">
    <property type="entry name" value="BACK"/>
    <property type="match status" value="1"/>
</dbReference>
<dbReference type="InterPro" id="IPR011705">
    <property type="entry name" value="BACK"/>
</dbReference>
<dbReference type="PANTHER" id="PTHR46336">
    <property type="entry name" value="OS02G0260700 PROTEIN"/>
    <property type="match status" value="1"/>
</dbReference>
<dbReference type="GO" id="GO:0010114">
    <property type="term" value="P:response to red light"/>
    <property type="evidence" value="ECO:0007669"/>
    <property type="project" value="TreeGrafter"/>
</dbReference>
<dbReference type="PROSITE" id="PS50097">
    <property type="entry name" value="BTB"/>
    <property type="match status" value="1"/>
</dbReference>
<reference evidence="6" key="2">
    <citation type="submission" date="2025-08" db="UniProtKB">
        <authorList>
            <consortium name="RefSeq"/>
        </authorList>
    </citation>
    <scope>IDENTIFICATION</scope>
    <source>
        <tissue evidence="6">Leaf</tissue>
    </source>
</reference>
<keyword evidence="5" id="KW-1185">Reference proteome</keyword>
<evidence type="ECO:0000259" key="4">
    <source>
        <dbReference type="PROSITE" id="PS50097"/>
    </source>
</evidence>
<dbReference type="GO" id="GO:0005634">
    <property type="term" value="C:nucleus"/>
    <property type="evidence" value="ECO:0007669"/>
    <property type="project" value="TreeGrafter"/>
</dbReference>
<proteinExistence type="predicted"/>
<dbReference type="Gene3D" id="1.25.40.420">
    <property type="match status" value="1"/>
</dbReference>
<dbReference type="InterPro" id="IPR045890">
    <property type="entry name" value="POB1-like"/>
</dbReference>